<protein>
    <submittedName>
        <fullName evidence="1">Uncharacterized protein</fullName>
    </submittedName>
</protein>
<gene>
    <name evidence="1" type="ORF">OHK93_007226</name>
</gene>
<reference evidence="1" key="1">
    <citation type="journal article" date="2023" name="Genome Biol. Evol.">
        <title>First Whole Genome Sequence and Flow Cytometry Genome Size Data for the Lichen-Forming Fungus Ramalina farinacea (Ascomycota).</title>
        <authorList>
            <person name="Llewellyn T."/>
            <person name="Mian S."/>
            <person name="Hill R."/>
            <person name="Leitch I.J."/>
            <person name="Gaya E."/>
        </authorList>
    </citation>
    <scope>NUCLEOTIDE SEQUENCE</scope>
    <source>
        <strain evidence="1">LIQ254RAFAR</strain>
    </source>
</reference>
<accession>A0AA43TXE6</accession>
<proteinExistence type="predicted"/>
<evidence type="ECO:0000313" key="1">
    <source>
        <dbReference type="EMBL" id="MDI1487952.1"/>
    </source>
</evidence>
<keyword evidence="2" id="KW-1185">Reference proteome</keyword>
<organism evidence="1 2">
    <name type="scientific">Ramalina farinacea</name>
    <dbReference type="NCBI Taxonomy" id="258253"/>
    <lineage>
        <taxon>Eukaryota</taxon>
        <taxon>Fungi</taxon>
        <taxon>Dikarya</taxon>
        <taxon>Ascomycota</taxon>
        <taxon>Pezizomycotina</taxon>
        <taxon>Lecanoromycetes</taxon>
        <taxon>OSLEUM clade</taxon>
        <taxon>Lecanoromycetidae</taxon>
        <taxon>Lecanorales</taxon>
        <taxon>Lecanorineae</taxon>
        <taxon>Ramalinaceae</taxon>
        <taxon>Ramalina</taxon>
    </lineage>
</organism>
<dbReference type="Proteomes" id="UP001161017">
    <property type="component" value="Unassembled WGS sequence"/>
</dbReference>
<comment type="caution">
    <text evidence="1">The sequence shown here is derived from an EMBL/GenBank/DDBJ whole genome shotgun (WGS) entry which is preliminary data.</text>
</comment>
<sequence>MAGAGAFVNACIAVPPGQDRKSVFDVTFTAGGKTSSCMSVQGKHIATMTVTEPGITCTYLGYVEQKTRKRCFFRSGKWDLSYNDTLGLSGGKTGTVWSAGAGPVGNMVTLWGYSPRTRVCRDSTVVCDEGEGGPVVEWKRKTPGPIFVSLIVVSHAFVATHARSVEMD</sequence>
<dbReference type="AlphaFoldDB" id="A0AA43TXE6"/>
<name>A0AA43TXE6_9LECA</name>
<evidence type="ECO:0000313" key="2">
    <source>
        <dbReference type="Proteomes" id="UP001161017"/>
    </source>
</evidence>
<dbReference type="EMBL" id="JAPUFD010000006">
    <property type="protein sequence ID" value="MDI1487952.1"/>
    <property type="molecule type" value="Genomic_DNA"/>
</dbReference>